<name>A0ACC5R6V2_9HYPH</name>
<proteinExistence type="predicted"/>
<reference evidence="1" key="1">
    <citation type="submission" date="2021-01" db="EMBL/GenBank/DDBJ databases">
        <authorList>
            <person name="Sun Q."/>
        </authorList>
    </citation>
    <scope>NUCLEOTIDE SEQUENCE</scope>
    <source>
        <strain evidence="1">YIM B02566</strain>
    </source>
</reference>
<comment type="caution">
    <text evidence="1">The sequence shown here is derived from an EMBL/GenBank/DDBJ whole genome shotgun (WGS) entry which is preliminary data.</text>
</comment>
<evidence type="ECO:0000313" key="1">
    <source>
        <dbReference type="EMBL" id="MBK1868345.1"/>
    </source>
</evidence>
<accession>A0ACC5R6V2</accession>
<dbReference type="EMBL" id="JAENHL010000007">
    <property type="protein sequence ID" value="MBK1868345.1"/>
    <property type="molecule type" value="Genomic_DNA"/>
</dbReference>
<dbReference type="Proteomes" id="UP000616151">
    <property type="component" value="Unassembled WGS sequence"/>
</dbReference>
<gene>
    <name evidence="1" type="ORF">JHL16_18475</name>
</gene>
<evidence type="ECO:0000313" key="2">
    <source>
        <dbReference type="Proteomes" id="UP000616151"/>
    </source>
</evidence>
<keyword evidence="2" id="KW-1185">Reference proteome</keyword>
<protein>
    <submittedName>
        <fullName evidence="1">SDR family oxidoreductase</fullName>
    </submittedName>
</protein>
<organism evidence="1 2">
    <name type="scientific">Taklimakanibacter albus</name>
    <dbReference type="NCBI Taxonomy" id="2800327"/>
    <lineage>
        <taxon>Bacteria</taxon>
        <taxon>Pseudomonadati</taxon>
        <taxon>Pseudomonadota</taxon>
        <taxon>Alphaproteobacteria</taxon>
        <taxon>Hyphomicrobiales</taxon>
        <taxon>Aestuariivirgaceae</taxon>
        <taxon>Taklimakanibacter</taxon>
    </lineage>
</organism>
<sequence length="263" mass="26976">MLKGKTAIIYGGGGAVGGAVARAFATEGASVFLAGRNLAKLEKVADDISAKGGRPEITVLDVMDEEAVKAHADDVAAKAGAIDIALNAVGLFHVQGKSFTDLSLDDFAFPITAYAQMNFITAKAVAWHMAQRKSGVILTLSTPGSRLAGTGYLGFGTACAAVEGFSRLLACELAPSGIRVVCLRPHALPEALALQSHARAVFQPSADQAGITVDQMLAGPAQTLLKRYPTLAEVAQTAAFMASDRAGAMTGTVANLTCGALVD</sequence>